<reference evidence="2" key="1">
    <citation type="submission" date="2019-12" db="EMBL/GenBank/DDBJ databases">
        <title>Genome sequencing and annotation of Brassica cretica.</title>
        <authorList>
            <person name="Studholme D.J."/>
            <person name="Sarris P.F."/>
        </authorList>
    </citation>
    <scope>NUCLEOTIDE SEQUENCE</scope>
    <source>
        <strain evidence="2">PFS-001/15</strain>
        <tissue evidence="2">Leaf</tissue>
    </source>
</reference>
<dbReference type="AlphaFoldDB" id="A0A8S9J7L5"/>
<dbReference type="Proteomes" id="UP000712281">
    <property type="component" value="Unassembled WGS sequence"/>
</dbReference>
<proteinExistence type="predicted"/>
<name>A0A8S9J7L5_BRACR</name>
<gene>
    <name evidence="2" type="ORF">F2Q68_00001841</name>
</gene>
<dbReference type="EMBL" id="QGKW02001660">
    <property type="protein sequence ID" value="KAF2577256.1"/>
    <property type="molecule type" value="Genomic_DNA"/>
</dbReference>
<feature type="compositionally biased region" description="Polar residues" evidence="1">
    <location>
        <begin position="28"/>
        <end position="38"/>
    </location>
</feature>
<sequence>MEVSTSLSVAVMACAEEPLKKRRRYKRQSPNSNLSLSATLEHPSSPPQKVLNDPEQVPIKRFGTGSFSVLHEVF</sequence>
<evidence type="ECO:0000313" key="2">
    <source>
        <dbReference type="EMBL" id="KAF2577256.1"/>
    </source>
</evidence>
<evidence type="ECO:0000313" key="3">
    <source>
        <dbReference type="Proteomes" id="UP000712281"/>
    </source>
</evidence>
<feature type="region of interest" description="Disordered" evidence="1">
    <location>
        <begin position="21"/>
        <end position="57"/>
    </location>
</feature>
<protein>
    <submittedName>
        <fullName evidence="2">Uncharacterized protein</fullName>
    </submittedName>
</protein>
<organism evidence="2 3">
    <name type="scientific">Brassica cretica</name>
    <name type="common">Mustard</name>
    <dbReference type="NCBI Taxonomy" id="69181"/>
    <lineage>
        <taxon>Eukaryota</taxon>
        <taxon>Viridiplantae</taxon>
        <taxon>Streptophyta</taxon>
        <taxon>Embryophyta</taxon>
        <taxon>Tracheophyta</taxon>
        <taxon>Spermatophyta</taxon>
        <taxon>Magnoliopsida</taxon>
        <taxon>eudicotyledons</taxon>
        <taxon>Gunneridae</taxon>
        <taxon>Pentapetalae</taxon>
        <taxon>rosids</taxon>
        <taxon>malvids</taxon>
        <taxon>Brassicales</taxon>
        <taxon>Brassicaceae</taxon>
        <taxon>Brassiceae</taxon>
        <taxon>Brassica</taxon>
    </lineage>
</organism>
<comment type="caution">
    <text evidence="2">The sequence shown here is derived from an EMBL/GenBank/DDBJ whole genome shotgun (WGS) entry which is preliminary data.</text>
</comment>
<accession>A0A8S9J7L5</accession>
<evidence type="ECO:0000256" key="1">
    <source>
        <dbReference type="SAM" id="MobiDB-lite"/>
    </source>
</evidence>